<dbReference type="Proteomes" id="UP001219934">
    <property type="component" value="Unassembled WGS sequence"/>
</dbReference>
<accession>A0AAD6AIN7</accession>
<feature type="non-terminal residue" evidence="2">
    <location>
        <position position="1"/>
    </location>
</feature>
<keyword evidence="3" id="KW-1185">Reference proteome</keyword>
<comment type="caution">
    <text evidence="2">The sequence shown here is derived from an EMBL/GenBank/DDBJ whole genome shotgun (WGS) entry which is preliminary data.</text>
</comment>
<protein>
    <submittedName>
        <fullName evidence="2">Uncharacterized protein</fullName>
    </submittedName>
</protein>
<feature type="non-terminal residue" evidence="2">
    <location>
        <position position="144"/>
    </location>
</feature>
<dbReference type="EMBL" id="JAPTMU010000021">
    <property type="protein sequence ID" value="KAJ4925487.1"/>
    <property type="molecule type" value="Genomic_DNA"/>
</dbReference>
<name>A0AAD6AIN7_9TELE</name>
<evidence type="ECO:0000313" key="3">
    <source>
        <dbReference type="Proteomes" id="UP001219934"/>
    </source>
</evidence>
<reference evidence="2" key="1">
    <citation type="submission" date="2022-11" db="EMBL/GenBank/DDBJ databases">
        <title>Chromosome-level genome of Pogonophryne albipinna.</title>
        <authorList>
            <person name="Jo E."/>
        </authorList>
    </citation>
    <scope>NUCLEOTIDE SEQUENCE</scope>
    <source>
        <strain evidence="2">SGF0006</strain>
        <tissue evidence="2">Muscle</tissue>
    </source>
</reference>
<organism evidence="2 3">
    <name type="scientific">Pogonophryne albipinna</name>
    <dbReference type="NCBI Taxonomy" id="1090488"/>
    <lineage>
        <taxon>Eukaryota</taxon>
        <taxon>Metazoa</taxon>
        <taxon>Chordata</taxon>
        <taxon>Craniata</taxon>
        <taxon>Vertebrata</taxon>
        <taxon>Euteleostomi</taxon>
        <taxon>Actinopterygii</taxon>
        <taxon>Neopterygii</taxon>
        <taxon>Teleostei</taxon>
        <taxon>Neoteleostei</taxon>
        <taxon>Acanthomorphata</taxon>
        <taxon>Eupercaria</taxon>
        <taxon>Perciformes</taxon>
        <taxon>Notothenioidei</taxon>
        <taxon>Pogonophryne</taxon>
    </lineage>
</organism>
<feature type="compositionally biased region" description="Basic and acidic residues" evidence="1">
    <location>
        <begin position="1"/>
        <end position="14"/>
    </location>
</feature>
<evidence type="ECO:0000256" key="1">
    <source>
        <dbReference type="SAM" id="MobiDB-lite"/>
    </source>
</evidence>
<sequence length="144" mass="15728">RGKETQRPETRPDLGSDSGASQHSCLSRWQRTSKAQRAVVFVLSERSSCLFQSTGEAEDPLQKCVQLLLPSHFRKPMSAISGDPCPGEREKSSDYCFRLRAKTLGSGGSGESCLTPVIIAAQSQTADFLELLMRLVFCVTDSGE</sequence>
<evidence type="ECO:0000313" key="2">
    <source>
        <dbReference type="EMBL" id="KAJ4925487.1"/>
    </source>
</evidence>
<proteinExistence type="predicted"/>
<gene>
    <name evidence="2" type="ORF">JOQ06_018217</name>
</gene>
<feature type="region of interest" description="Disordered" evidence="1">
    <location>
        <begin position="1"/>
        <end position="25"/>
    </location>
</feature>
<dbReference type="AlphaFoldDB" id="A0AAD6AIN7"/>